<proteinExistence type="predicted"/>
<name>A0AAU9NE06_9ASTR</name>
<feature type="compositionally biased region" description="Polar residues" evidence="1">
    <location>
        <begin position="30"/>
        <end position="40"/>
    </location>
</feature>
<evidence type="ECO:0000313" key="3">
    <source>
        <dbReference type="Proteomes" id="UP001157418"/>
    </source>
</evidence>
<reference evidence="2 3" key="1">
    <citation type="submission" date="2022-01" db="EMBL/GenBank/DDBJ databases">
        <authorList>
            <person name="Xiong W."/>
            <person name="Schranz E."/>
        </authorList>
    </citation>
    <scope>NUCLEOTIDE SEQUENCE [LARGE SCALE GENOMIC DNA]</scope>
</reference>
<dbReference type="Proteomes" id="UP001157418">
    <property type="component" value="Unassembled WGS sequence"/>
</dbReference>
<evidence type="ECO:0000256" key="1">
    <source>
        <dbReference type="SAM" id="MobiDB-lite"/>
    </source>
</evidence>
<dbReference type="EMBL" id="CAKMRJ010004445">
    <property type="protein sequence ID" value="CAH1436052.1"/>
    <property type="molecule type" value="Genomic_DNA"/>
</dbReference>
<keyword evidence="3" id="KW-1185">Reference proteome</keyword>
<feature type="region of interest" description="Disordered" evidence="1">
    <location>
        <begin position="20"/>
        <end position="42"/>
    </location>
</feature>
<dbReference type="AlphaFoldDB" id="A0AAU9NE06"/>
<comment type="caution">
    <text evidence="2">The sequence shown here is derived from an EMBL/GenBank/DDBJ whole genome shotgun (WGS) entry which is preliminary data.</text>
</comment>
<gene>
    <name evidence="2" type="ORF">LVIROSA_LOCUS22447</name>
</gene>
<protein>
    <submittedName>
        <fullName evidence="2">Uncharacterized protein</fullName>
    </submittedName>
</protein>
<organism evidence="2 3">
    <name type="scientific">Lactuca virosa</name>
    <dbReference type="NCBI Taxonomy" id="75947"/>
    <lineage>
        <taxon>Eukaryota</taxon>
        <taxon>Viridiplantae</taxon>
        <taxon>Streptophyta</taxon>
        <taxon>Embryophyta</taxon>
        <taxon>Tracheophyta</taxon>
        <taxon>Spermatophyta</taxon>
        <taxon>Magnoliopsida</taxon>
        <taxon>eudicotyledons</taxon>
        <taxon>Gunneridae</taxon>
        <taxon>Pentapetalae</taxon>
        <taxon>asterids</taxon>
        <taxon>campanulids</taxon>
        <taxon>Asterales</taxon>
        <taxon>Asteraceae</taxon>
        <taxon>Cichorioideae</taxon>
        <taxon>Cichorieae</taxon>
        <taxon>Lactucinae</taxon>
        <taxon>Lactuca</taxon>
    </lineage>
</organism>
<sequence>MVKGLAEKTSAVSFQGFSFGKSPGSKSQNHRPSSLAATTKSHSFSSRFHPLSLSLSLSLSALLSCFLFKSQNSNGFDGTNSTVDLSCKISNASTQSLFLAILSNQLARVSGCAWRPLSISGLYSEHSPSSSAWPYL</sequence>
<evidence type="ECO:0000313" key="2">
    <source>
        <dbReference type="EMBL" id="CAH1436052.1"/>
    </source>
</evidence>
<accession>A0AAU9NE06</accession>